<evidence type="ECO:0000256" key="5">
    <source>
        <dbReference type="ARBA" id="ARBA00022723"/>
    </source>
</evidence>
<dbReference type="InterPro" id="IPR036396">
    <property type="entry name" value="Cyt_P450_sf"/>
</dbReference>
<dbReference type="Gene3D" id="1.10.630.10">
    <property type="entry name" value="Cytochrome P450"/>
    <property type="match status" value="1"/>
</dbReference>
<comment type="cofactor">
    <cofactor evidence="2">
        <name>heme</name>
        <dbReference type="ChEBI" id="CHEBI:30413"/>
    </cofactor>
</comment>
<evidence type="ECO:0000256" key="1">
    <source>
        <dbReference type="ARBA" id="ARBA00001970"/>
    </source>
</evidence>
<dbReference type="InterPro" id="IPR001128">
    <property type="entry name" value="Cyt_P450"/>
</dbReference>
<evidence type="ECO:0000256" key="3">
    <source>
        <dbReference type="ARBA" id="ARBA00010617"/>
    </source>
</evidence>
<evidence type="ECO:0000313" key="11">
    <source>
        <dbReference type="Proteomes" id="UP000199064"/>
    </source>
</evidence>
<dbReference type="CDD" id="cd20612">
    <property type="entry name" value="CYP_LDS-like_C"/>
    <property type="match status" value="1"/>
</dbReference>
<dbReference type="PANTHER" id="PTHR46696:SF1">
    <property type="entry name" value="CYTOCHROME P450 YJIB-RELATED"/>
    <property type="match status" value="1"/>
</dbReference>
<comment type="cofactor">
    <cofactor evidence="1">
        <name>heme b</name>
        <dbReference type="ChEBI" id="CHEBI:60344"/>
    </cofactor>
</comment>
<name>A0A1H4KZS7_9HYPH</name>
<dbReference type="PROSITE" id="PS51404">
    <property type="entry name" value="DYP_PEROXIDASE"/>
    <property type="match status" value="1"/>
</dbReference>
<keyword evidence="6" id="KW-0560">Oxidoreductase</keyword>
<comment type="similarity">
    <text evidence="3">Belongs to the cytochrome P450 family.</text>
</comment>
<evidence type="ECO:0000313" key="10">
    <source>
        <dbReference type="EMBL" id="SEB63442.1"/>
    </source>
</evidence>
<reference evidence="11" key="1">
    <citation type="submission" date="2016-10" db="EMBL/GenBank/DDBJ databases">
        <authorList>
            <person name="Varghese N."/>
            <person name="Submissions S."/>
        </authorList>
    </citation>
    <scope>NUCLEOTIDE SEQUENCE [LARGE SCALE GENOMIC DNA]</scope>
    <source>
        <strain evidence="11">ES.061</strain>
    </source>
</reference>
<keyword evidence="7" id="KW-0408">Iron</keyword>
<dbReference type="GO" id="GO:0016705">
    <property type="term" value="F:oxidoreductase activity, acting on paired donors, with incorporation or reduction of molecular oxygen"/>
    <property type="evidence" value="ECO:0007669"/>
    <property type="project" value="InterPro"/>
</dbReference>
<dbReference type="EMBL" id="FNSL01000001">
    <property type="protein sequence ID" value="SEB63442.1"/>
    <property type="molecule type" value="Genomic_DNA"/>
</dbReference>
<feature type="transmembrane region" description="Helical" evidence="9">
    <location>
        <begin position="653"/>
        <end position="677"/>
    </location>
</feature>
<dbReference type="PRINTS" id="PR00359">
    <property type="entry name" value="BP450"/>
</dbReference>
<keyword evidence="9" id="KW-1133">Transmembrane helix</keyword>
<evidence type="ECO:0000256" key="9">
    <source>
        <dbReference type="SAM" id="Phobius"/>
    </source>
</evidence>
<dbReference type="SUPFAM" id="SSF54909">
    <property type="entry name" value="Dimeric alpha+beta barrel"/>
    <property type="match status" value="1"/>
</dbReference>
<keyword evidence="9" id="KW-0472">Membrane</keyword>
<evidence type="ECO:0000256" key="4">
    <source>
        <dbReference type="ARBA" id="ARBA00022559"/>
    </source>
</evidence>
<dbReference type="RefSeq" id="WP_090329032.1">
    <property type="nucleotide sequence ID" value="NZ_FNSL01000001.1"/>
</dbReference>
<proteinExistence type="inferred from homology"/>
<dbReference type="GO" id="GO:0005506">
    <property type="term" value="F:iron ion binding"/>
    <property type="evidence" value="ECO:0007669"/>
    <property type="project" value="InterPro"/>
</dbReference>
<dbReference type="PANTHER" id="PTHR46696">
    <property type="entry name" value="P450, PUTATIVE (EUROFUNG)-RELATED"/>
    <property type="match status" value="1"/>
</dbReference>
<protein>
    <submittedName>
        <fullName evidence="10">Dyp-type peroxidase family</fullName>
    </submittedName>
</protein>
<gene>
    <name evidence="10" type="ORF">SAMN05216452_2538</name>
</gene>
<evidence type="ECO:0000256" key="8">
    <source>
        <dbReference type="SAM" id="MobiDB-lite"/>
    </source>
</evidence>
<dbReference type="GO" id="GO:0004497">
    <property type="term" value="F:monooxygenase activity"/>
    <property type="evidence" value="ECO:0007669"/>
    <property type="project" value="InterPro"/>
</dbReference>
<dbReference type="PROSITE" id="PS00086">
    <property type="entry name" value="CYTOCHROME_P450"/>
    <property type="match status" value="1"/>
</dbReference>
<dbReference type="InterPro" id="IPR002397">
    <property type="entry name" value="Cyt_P450_B"/>
</dbReference>
<evidence type="ECO:0000256" key="6">
    <source>
        <dbReference type="ARBA" id="ARBA00023002"/>
    </source>
</evidence>
<feature type="region of interest" description="Disordered" evidence="8">
    <location>
        <begin position="1253"/>
        <end position="1275"/>
    </location>
</feature>
<feature type="transmembrane region" description="Helical" evidence="9">
    <location>
        <begin position="683"/>
        <end position="712"/>
    </location>
</feature>
<dbReference type="InterPro" id="IPR011008">
    <property type="entry name" value="Dimeric_a/b-barrel"/>
</dbReference>
<keyword evidence="4 10" id="KW-0575">Peroxidase</keyword>
<keyword evidence="9" id="KW-0812">Transmembrane</keyword>
<dbReference type="InterPro" id="IPR006314">
    <property type="entry name" value="Dyp_peroxidase"/>
</dbReference>
<evidence type="ECO:0000256" key="2">
    <source>
        <dbReference type="ARBA" id="ARBA00001971"/>
    </source>
</evidence>
<dbReference type="InterPro" id="IPR017972">
    <property type="entry name" value="Cyt_P450_CS"/>
</dbReference>
<accession>A0A1H4KZS7</accession>
<dbReference type="GO" id="GO:0020037">
    <property type="term" value="F:heme binding"/>
    <property type="evidence" value="ECO:0007669"/>
    <property type="project" value="InterPro"/>
</dbReference>
<organism evidence="10 11">
    <name type="scientific">Nitratireductor aquibiodomus</name>
    <dbReference type="NCBI Taxonomy" id="204799"/>
    <lineage>
        <taxon>Bacteria</taxon>
        <taxon>Pseudomonadati</taxon>
        <taxon>Pseudomonadota</taxon>
        <taxon>Alphaproteobacteria</taxon>
        <taxon>Hyphomicrobiales</taxon>
        <taxon>Phyllobacteriaceae</taxon>
        <taxon>Nitratireductor</taxon>
    </lineage>
</organism>
<keyword evidence="11" id="KW-1185">Reference proteome</keyword>
<dbReference type="GO" id="GO:0004601">
    <property type="term" value="F:peroxidase activity"/>
    <property type="evidence" value="ECO:0007669"/>
    <property type="project" value="UniProtKB-KW"/>
</dbReference>
<sequence length="1387" mass="152658">MATTKYFDGVREAQRTQEPVADMPPFDIERVRAKGWRAKLTSYLLENPRWALGLLRRFHPVLKLGGFVLVTRSEDVREVLERQDVFQTPYGLEMAEIAGGTNFILGMQDGPDYRRMKSTVLSAFPVDEVESVVRPLAARHAELITRRAAPRFDAVDALLRVVPVRICRDYFGILIDDEDAFSDWANALSGLFFADPGADPATRELAVVAADRVRRAIDRSIAAVREGAVGGSTPLGRLVGMLDAEDPQVSLGDIHAIMLGMIAGFTPTNLLASGNCLDVVLSRPEARRAVEEAIAAGDNARLERAILEAMRFKPIWVGPFRYTARDAVIAKGTRRERKIKAGTTVMPATLSAMFDPAAVREPERFDMDRPARDYMVFGYGIHQCIGAAIARIQIAECFRALFSKPGLQRAGGKEGRLKRLGAYPESLMVCFDPAPLSRTVEHAMVTAVIPCARDTPMAALREKVDALGNPAGEAMKSALDESGVIHFASIAVIDGQGDEAAKSAGHLVIELSGDGTKGDVVDAFVNATEPVLRDLLAMACGTTGHRPAGVLIRESALDISPTFGSDAGLVFSGTPGHSVQRIRAEAELEEAARAEIAAVPDGAEAGAILDRVRQKLMGEGRFDWAFEPAETLLEKPAGSVASAVKRTLRAPKVLVTVTVTLLICLAITYSLVFGYAPGFFRNLLIVGTSIVLTLIGVTMLLAFIGGLLILYLRHLEKRDVPIDRNADLALLEEIAKRENHLAQNHLTAVSTLKGGWLRRLSLRLSFYLISIMARQVFRPGYLADINTIHFARWVLLPATKQLVFLSNYGGSWESYLEDFITKAHAGLTGVWSNTAGFPKTRMLFREGATDGDRFKRWARAQQVPTLFWYAAYPGLTTSRIRINSLIRSGIAKAETESEARDWLRLFGSQPRPRDTLETEEIQSIFFGPLGPLAKAEMLAFHIPADLPRAARREWLAFLLERTSFGNQLPPERAMITLLGPEGLRRLGLGERRGDDRLDGFPAAFRQGMATEARSRVLDDIGKSAPERWAWGSQEKPVDVAVVCYAGSYETLDTDIQSLLHATDKAGVQRVAQLPLEIRREGRHAVEHFGFADGISQPIVRGTPRANGSTSSMHLIEPGEFVLGYPDENGFYPPSPTVAEAEDSEGILPALETGDAAPLFGRKATMRDFGRNGSFMVIRQLEQHVSTFNTYCRHAAEALRTETGNAAVDSKWIAAKMVGRWQDGTSLVRNPNGRPDREPDNDFTFAAEDPQGLHCPLGSHVRRSNPRDSLGDDSETQLRINNRHRILRCGRTYKNGQEAGLLFMCLNADIERQYEFMQQSWVSSSFFQGLTDEKDPTIGANEGKGRFSIPMDEGRLVLRDLPGFVTTRGGGYFFMPSRSSLRYLLSRL</sequence>
<keyword evidence="5" id="KW-0479">Metal-binding</keyword>
<dbReference type="Proteomes" id="UP000199064">
    <property type="component" value="Unassembled WGS sequence"/>
</dbReference>
<evidence type="ECO:0000256" key="7">
    <source>
        <dbReference type="ARBA" id="ARBA00023004"/>
    </source>
</evidence>
<dbReference type="SUPFAM" id="SSF48264">
    <property type="entry name" value="Cytochrome P450"/>
    <property type="match status" value="1"/>
</dbReference>
<dbReference type="Pfam" id="PF00067">
    <property type="entry name" value="p450"/>
    <property type="match status" value="1"/>
</dbReference>